<evidence type="ECO:0000256" key="4">
    <source>
        <dbReference type="ARBA" id="ARBA00023136"/>
    </source>
</evidence>
<dbReference type="InterPro" id="IPR004254">
    <property type="entry name" value="AdipoR/HlyIII-related"/>
</dbReference>
<feature type="transmembrane region" description="Helical" evidence="6">
    <location>
        <begin position="603"/>
        <end position="623"/>
    </location>
</feature>
<reference evidence="8" key="1">
    <citation type="submission" date="2019-03" db="EMBL/GenBank/DDBJ databases">
        <title>Snf2 controls pulcherriminic acid biosynthesis and connects pigmentation and antifungal activity of the yeast Metschnikowia pulcherrima.</title>
        <authorList>
            <person name="Gore-Lloyd D."/>
            <person name="Sumann I."/>
            <person name="Brachmann A.O."/>
            <person name="Schneeberger K."/>
            <person name="Ortiz-Merino R.A."/>
            <person name="Moreno-Beltran M."/>
            <person name="Schlaefli M."/>
            <person name="Kirner P."/>
            <person name="Santos Kron A."/>
            <person name="Wolfe K.H."/>
            <person name="Piel J."/>
            <person name="Ahrens C.H."/>
            <person name="Henk D."/>
            <person name="Freimoser F.M."/>
        </authorList>
    </citation>
    <scope>NUCLEOTIDE SEQUENCE [LARGE SCALE GENOMIC DNA]</scope>
    <source>
        <strain evidence="8">APC 1.2</strain>
    </source>
</reference>
<dbReference type="Proteomes" id="UP000292447">
    <property type="component" value="Chromosome V"/>
</dbReference>
<dbReference type="AlphaFoldDB" id="A0A4P6XWA4"/>
<evidence type="ECO:0000313" key="8">
    <source>
        <dbReference type="Proteomes" id="UP000292447"/>
    </source>
</evidence>
<keyword evidence="3 6" id="KW-1133">Transmembrane helix</keyword>
<accession>A0A4P6XWA4</accession>
<dbReference type="GO" id="GO:0046872">
    <property type="term" value="F:metal ion binding"/>
    <property type="evidence" value="ECO:0007669"/>
    <property type="project" value="UniProtKB-KW"/>
</dbReference>
<organism evidence="7 8">
    <name type="scientific">Metschnikowia aff. pulcherrima</name>
    <dbReference type="NCBI Taxonomy" id="2163413"/>
    <lineage>
        <taxon>Eukaryota</taxon>
        <taxon>Fungi</taxon>
        <taxon>Dikarya</taxon>
        <taxon>Ascomycota</taxon>
        <taxon>Saccharomycotina</taxon>
        <taxon>Pichiomycetes</taxon>
        <taxon>Metschnikowiaceae</taxon>
        <taxon>Metschnikowia</taxon>
    </lineage>
</organism>
<keyword evidence="4 6" id="KW-0472">Membrane</keyword>
<keyword evidence="5" id="KW-0862">Zinc</keyword>
<protein>
    <submittedName>
        <fullName evidence="7">Adiponectin receptor</fullName>
    </submittedName>
</protein>
<name>A0A4P6XWA4_9ASCO</name>
<feature type="transmembrane region" description="Helical" evidence="6">
    <location>
        <begin position="429"/>
        <end position="451"/>
    </location>
</feature>
<feature type="transmembrane region" description="Helical" evidence="6">
    <location>
        <begin position="269"/>
        <end position="287"/>
    </location>
</feature>
<feature type="binding site" evidence="5">
    <location>
        <position position="325"/>
    </location>
    <ligand>
        <name>Zn(2+)</name>
        <dbReference type="ChEBI" id="CHEBI:29105"/>
    </ligand>
</feature>
<feature type="transmembrane region" description="Helical" evidence="6">
    <location>
        <begin position="339"/>
        <end position="358"/>
    </location>
</feature>
<evidence type="ECO:0000256" key="2">
    <source>
        <dbReference type="ARBA" id="ARBA00022692"/>
    </source>
</evidence>
<sequence length="633" mass="72838">MSSTKIETSASGSQAELRNRLQKGGVKNITNSLNPAKNRSAEEILIEKLDAFLSSIEQRLERFDQYFKISGDVLIEDKEPEGETAATSLRSRRSSSASLLSLKLFSMYNLNKVYEQLSTVKDQVLKTSVLNLEYLYKALDDKYTDLFNPDGENEPVSTYMESLSNNREILTNKIITNLNFFEQKLSHIDALIKSKTPQATPNYDEDAKFNRYRFFNFNRALKAAQNGYLHYYQLPLSWRENRYIIHGYRFNLSHREMWKLMFHFNHNELANIWTHVAGALTMCYLGLVHFPNTEVYAKNSRMGNAMMFIFIAAALECLISSVLWHTYLCFAQIKIRNRFACVDYTGITVLITCLVIAAEYCSLYNYAKLLYSFMAVLICAGLAGFLFNWLPYFDRPDCRPIRIGFFISLAFLGGVTFLCKWHYEGLATAFYFYFPLVYKLFVWYWAGVVFYGGLIPERWRYDIIINEDDTCGHDHSALDVLFGNIEHSGEEELKEVKESMASHCAVHNRHSHGCHDHDHVTGADPYTMDQVSAVKSDAGPGASGGDDQHRAPCTCAQATLDDDTMQQNDILKKHFPEAPMRTPYHRDFFSLWWVDYILQSHNIWHVFVVLGVVGHYFSLLGMYEAIHTQQQLA</sequence>
<dbReference type="PANTHER" id="PTHR20855:SF97">
    <property type="entry name" value="ADIPOR-LIKE RECEPTOR IZH3-RELATED"/>
    <property type="match status" value="1"/>
</dbReference>
<feature type="transmembrane region" description="Helical" evidence="6">
    <location>
        <begin position="370"/>
        <end position="391"/>
    </location>
</feature>
<keyword evidence="8" id="KW-1185">Reference proteome</keyword>
<keyword evidence="7" id="KW-0675">Receptor</keyword>
<gene>
    <name evidence="7" type="primary">MPUL0E06300</name>
    <name evidence="7" type="ORF">METSCH_E06300</name>
</gene>
<dbReference type="EMBL" id="CP034460">
    <property type="protein sequence ID" value="QBM90381.1"/>
    <property type="molecule type" value="Genomic_DNA"/>
</dbReference>
<dbReference type="Pfam" id="PF03006">
    <property type="entry name" value="HlyIII"/>
    <property type="match status" value="1"/>
</dbReference>
<keyword evidence="2 6" id="KW-0812">Transmembrane</keyword>
<dbReference type="STRING" id="2163413.A0A4P6XWA4"/>
<evidence type="ECO:0000256" key="6">
    <source>
        <dbReference type="SAM" id="Phobius"/>
    </source>
</evidence>
<evidence type="ECO:0000256" key="3">
    <source>
        <dbReference type="ARBA" id="ARBA00022989"/>
    </source>
</evidence>
<keyword evidence="5" id="KW-0479">Metal-binding</keyword>
<dbReference type="GO" id="GO:0006882">
    <property type="term" value="P:intracellular zinc ion homeostasis"/>
    <property type="evidence" value="ECO:0007669"/>
    <property type="project" value="TreeGrafter"/>
</dbReference>
<dbReference type="GO" id="GO:0038023">
    <property type="term" value="F:signaling receptor activity"/>
    <property type="evidence" value="ECO:0007669"/>
    <property type="project" value="TreeGrafter"/>
</dbReference>
<proteinExistence type="predicted"/>
<dbReference type="GO" id="GO:0016020">
    <property type="term" value="C:membrane"/>
    <property type="evidence" value="ECO:0007669"/>
    <property type="project" value="UniProtKB-SubCell"/>
</dbReference>
<feature type="transmembrane region" description="Helical" evidence="6">
    <location>
        <begin position="403"/>
        <end position="423"/>
    </location>
</feature>
<evidence type="ECO:0000256" key="5">
    <source>
        <dbReference type="PIRSR" id="PIRSR604254-1"/>
    </source>
</evidence>
<evidence type="ECO:0000313" key="7">
    <source>
        <dbReference type="EMBL" id="QBM90381.1"/>
    </source>
</evidence>
<feature type="transmembrane region" description="Helical" evidence="6">
    <location>
        <begin position="307"/>
        <end position="327"/>
    </location>
</feature>
<dbReference type="PANTHER" id="PTHR20855">
    <property type="entry name" value="ADIPOR/PROGESTIN RECEPTOR-RELATED"/>
    <property type="match status" value="1"/>
</dbReference>
<evidence type="ECO:0000256" key="1">
    <source>
        <dbReference type="ARBA" id="ARBA00004141"/>
    </source>
</evidence>
<comment type="subcellular location">
    <subcellularLocation>
        <location evidence="1">Membrane</location>
        <topology evidence="1">Multi-pass membrane protein</topology>
    </subcellularLocation>
</comment>